<evidence type="ECO:0000259" key="5">
    <source>
        <dbReference type="PROSITE" id="PS50937"/>
    </source>
</evidence>
<evidence type="ECO:0000313" key="7">
    <source>
        <dbReference type="Proteomes" id="UP001499854"/>
    </source>
</evidence>
<sequence>MPDSPPAKLNPADLMTVGEVARRTGVAVSALHFYEAQGLIFSTRTAGNQRRYARHMLRRISLIQVAKRLGIPLHDVAEVFRDLPHSRRPTRREWDRIARRWSADLELRRAALERLQADLAGCIGCGCVSMSRCRLINPSDALAQDGPGARRLEPLPEPERD</sequence>
<dbReference type="NCBIfam" id="TIGR01950">
    <property type="entry name" value="SoxR"/>
    <property type="match status" value="1"/>
</dbReference>
<keyword evidence="1" id="KW-0001">2Fe-2S</keyword>
<dbReference type="PRINTS" id="PR00040">
    <property type="entry name" value="HTHMERR"/>
</dbReference>
<dbReference type="Proteomes" id="UP001499854">
    <property type="component" value="Unassembled WGS sequence"/>
</dbReference>
<dbReference type="Gene3D" id="1.10.1660.10">
    <property type="match status" value="1"/>
</dbReference>
<dbReference type="PANTHER" id="PTHR30204">
    <property type="entry name" value="REDOX-CYCLING DRUG-SENSING TRANSCRIPTIONAL ACTIVATOR SOXR"/>
    <property type="match status" value="1"/>
</dbReference>
<evidence type="ECO:0000256" key="1">
    <source>
        <dbReference type="ARBA" id="ARBA00022714"/>
    </source>
</evidence>
<dbReference type="CDD" id="cd01110">
    <property type="entry name" value="HTH_SoxR"/>
    <property type="match status" value="1"/>
</dbReference>
<keyword evidence="4" id="KW-0238">DNA-binding</keyword>
<dbReference type="SUPFAM" id="SSF46955">
    <property type="entry name" value="Putative DNA-binding domain"/>
    <property type="match status" value="1"/>
</dbReference>
<evidence type="ECO:0000256" key="3">
    <source>
        <dbReference type="ARBA" id="ARBA00023014"/>
    </source>
</evidence>
<comment type="caution">
    <text evidence="6">The sequence shown here is derived from an EMBL/GenBank/DDBJ whole genome shotgun (WGS) entry which is preliminary data.</text>
</comment>
<dbReference type="InterPro" id="IPR047057">
    <property type="entry name" value="MerR_fam"/>
</dbReference>
<feature type="domain" description="HTH merR-type" evidence="5">
    <location>
        <begin position="14"/>
        <end position="82"/>
    </location>
</feature>
<dbReference type="PROSITE" id="PS00552">
    <property type="entry name" value="HTH_MERR_1"/>
    <property type="match status" value="1"/>
</dbReference>
<keyword evidence="7" id="KW-1185">Reference proteome</keyword>
<evidence type="ECO:0000256" key="2">
    <source>
        <dbReference type="ARBA" id="ARBA00023004"/>
    </source>
</evidence>
<dbReference type="Pfam" id="PF13411">
    <property type="entry name" value="MerR_1"/>
    <property type="match status" value="1"/>
</dbReference>
<reference evidence="6 7" key="1">
    <citation type="journal article" date="2019" name="Int. J. Syst. Evol. Microbiol.">
        <title>The Global Catalogue of Microorganisms (GCM) 10K type strain sequencing project: providing services to taxonomists for standard genome sequencing and annotation.</title>
        <authorList>
            <consortium name="The Broad Institute Genomics Platform"/>
            <consortium name="The Broad Institute Genome Sequencing Center for Infectious Disease"/>
            <person name="Wu L."/>
            <person name="Ma J."/>
        </authorList>
    </citation>
    <scope>NUCLEOTIDE SEQUENCE [LARGE SCALE GENOMIC DNA]</scope>
    <source>
        <strain evidence="6 7">JCM 16013</strain>
    </source>
</reference>
<proteinExistence type="predicted"/>
<evidence type="ECO:0000256" key="4">
    <source>
        <dbReference type="ARBA" id="ARBA00023125"/>
    </source>
</evidence>
<accession>A0ABN2SCN5</accession>
<dbReference type="InterPro" id="IPR009061">
    <property type="entry name" value="DNA-bd_dom_put_sf"/>
</dbReference>
<dbReference type="InterPro" id="IPR010211">
    <property type="entry name" value="Redox-sen_tscrpt-act_SoxR"/>
</dbReference>
<dbReference type="InterPro" id="IPR000551">
    <property type="entry name" value="MerR-type_HTH_dom"/>
</dbReference>
<name>A0ABN2SCN5_9ACTN</name>
<keyword evidence="2" id="KW-0408">Iron</keyword>
<keyword evidence="3" id="KW-0411">Iron-sulfur</keyword>
<gene>
    <name evidence="6" type="primary">soxR</name>
    <name evidence="6" type="ORF">GCM10009838_52950</name>
</gene>
<dbReference type="SMART" id="SM00422">
    <property type="entry name" value="HTH_MERR"/>
    <property type="match status" value="1"/>
</dbReference>
<evidence type="ECO:0000313" key="6">
    <source>
        <dbReference type="EMBL" id="GAA1984463.1"/>
    </source>
</evidence>
<dbReference type="EMBL" id="BAAAQM010000033">
    <property type="protein sequence ID" value="GAA1984463.1"/>
    <property type="molecule type" value="Genomic_DNA"/>
</dbReference>
<organism evidence="6 7">
    <name type="scientific">Catenulispora subtropica</name>
    <dbReference type="NCBI Taxonomy" id="450798"/>
    <lineage>
        <taxon>Bacteria</taxon>
        <taxon>Bacillati</taxon>
        <taxon>Actinomycetota</taxon>
        <taxon>Actinomycetes</taxon>
        <taxon>Catenulisporales</taxon>
        <taxon>Catenulisporaceae</taxon>
        <taxon>Catenulispora</taxon>
    </lineage>
</organism>
<keyword evidence="1" id="KW-0479">Metal-binding</keyword>
<dbReference type="PROSITE" id="PS50937">
    <property type="entry name" value="HTH_MERR_2"/>
    <property type="match status" value="1"/>
</dbReference>
<dbReference type="PANTHER" id="PTHR30204:SF0">
    <property type="entry name" value="REDOX-SENSITIVE TRANSCRIPTIONAL ACTIVATOR SOXR"/>
    <property type="match status" value="1"/>
</dbReference>
<protein>
    <submittedName>
        <fullName evidence="6">Redox-sensitive transcriptional activator SoxR</fullName>
    </submittedName>
</protein>